<proteinExistence type="predicted"/>
<keyword evidence="1" id="KW-0472">Membrane</keyword>
<comment type="caution">
    <text evidence="2">The sequence shown here is derived from an EMBL/GenBank/DDBJ whole genome shotgun (WGS) entry which is preliminary data.</text>
</comment>
<dbReference type="AlphaFoldDB" id="A0A7X0MQ76"/>
<organism evidence="2 3">
    <name type="scientific">Sphingomonas endophytica</name>
    <dbReference type="NCBI Taxonomy" id="869719"/>
    <lineage>
        <taxon>Bacteria</taxon>
        <taxon>Pseudomonadati</taxon>
        <taxon>Pseudomonadota</taxon>
        <taxon>Alphaproteobacteria</taxon>
        <taxon>Sphingomonadales</taxon>
        <taxon>Sphingomonadaceae</taxon>
        <taxon>Sphingomonas</taxon>
    </lineage>
</organism>
<accession>A0A7X0MQ76</accession>
<reference evidence="2 3" key="1">
    <citation type="submission" date="2020-08" db="EMBL/GenBank/DDBJ databases">
        <title>The Agave Microbiome: Exploring the role of microbial communities in plant adaptations to desert environments.</title>
        <authorList>
            <person name="Partida-Martinez L.P."/>
        </authorList>
    </citation>
    <scope>NUCLEOTIDE SEQUENCE [LARGE SCALE GENOMIC DNA]</scope>
    <source>
        <strain evidence="2 3">AS3.13</strain>
    </source>
</reference>
<dbReference type="EMBL" id="JACHBT010000011">
    <property type="protein sequence ID" value="MBB6505248.1"/>
    <property type="molecule type" value="Genomic_DNA"/>
</dbReference>
<reference evidence="2 3" key="2">
    <citation type="submission" date="2020-08" db="EMBL/GenBank/DDBJ databases">
        <authorList>
            <person name="Partida-Martinez L."/>
            <person name="Huntemann M."/>
            <person name="Clum A."/>
            <person name="Wang J."/>
            <person name="Palaniappan K."/>
            <person name="Ritter S."/>
            <person name="Chen I.-M."/>
            <person name="Stamatis D."/>
            <person name="Reddy T."/>
            <person name="O'Malley R."/>
            <person name="Daum C."/>
            <person name="Shapiro N."/>
            <person name="Ivanova N."/>
            <person name="Kyrpides N."/>
            <person name="Woyke T."/>
        </authorList>
    </citation>
    <scope>NUCLEOTIDE SEQUENCE [LARGE SCALE GENOMIC DNA]</scope>
    <source>
        <strain evidence="2 3">AS3.13</strain>
    </source>
</reference>
<dbReference type="Proteomes" id="UP000522313">
    <property type="component" value="Unassembled WGS sequence"/>
</dbReference>
<keyword evidence="1" id="KW-0812">Transmembrane</keyword>
<evidence type="ECO:0000256" key="1">
    <source>
        <dbReference type="SAM" id="Phobius"/>
    </source>
</evidence>
<dbReference type="RefSeq" id="WP_184505948.1">
    <property type="nucleotide sequence ID" value="NZ_JACHBT010000011.1"/>
</dbReference>
<sequence length="406" mass="44171">MPDAIHDGSGGRNIGLGLRLAVCAGLAILLLVSVAATLANVVRARSPELALRLAPWNGPAAAQQAQQVLFRDPTQKARAARLSQRALRRDPTLVAAITTRGAIEEAQGKTSESRRDFLYATWLSRRHLPTELWWIEYGAAQGNVGLTLAHYDIALRAIRQAPDILFPILGGAIGQPDIRKHLLTLLRVAPPWRTPFLQWLATNGVDYPSTALLLAALWSNKLDVPQPIYGQVENGLIQQKDYLAAWNLYESRHPGVRRDITQDVNFKSAEGGYRSPFDWNIVEGHGEAVISQSNGKFVLSFFTNPATAGQLARQMTVLRAGRYTLHDTASVESGSGGTRPYWLVQCVDGQKLGSVPVGQNTAPVIEIPSDCPAQWIILASDFSDASEGVEGSIKSIVLQRTGDHVA</sequence>
<feature type="transmembrane region" description="Helical" evidence="1">
    <location>
        <begin position="16"/>
        <end position="42"/>
    </location>
</feature>
<evidence type="ECO:0000313" key="2">
    <source>
        <dbReference type="EMBL" id="MBB6505248.1"/>
    </source>
</evidence>
<keyword evidence="1" id="KW-1133">Transmembrane helix</keyword>
<name>A0A7X0MQ76_9SPHN</name>
<gene>
    <name evidence="2" type="ORF">F4693_002236</name>
</gene>
<evidence type="ECO:0000313" key="3">
    <source>
        <dbReference type="Proteomes" id="UP000522313"/>
    </source>
</evidence>
<protein>
    <submittedName>
        <fullName evidence="2">Uncharacterized protein</fullName>
    </submittedName>
</protein>